<dbReference type="SMART" id="SM00656">
    <property type="entry name" value="Amb_all"/>
    <property type="match status" value="1"/>
</dbReference>
<dbReference type="GO" id="GO:0030570">
    <property type="term" value="F:pectate lyase activity"/>
    <property type="evidence" value="ECO:0007669"/>
    <property type="project" value="UniProtKB-EC"/>
</dbReference>
<proteinExistence type="inferred from homology"/>
<evidence type="ECO:0000313" key="5">
    <source>
        <dbReference type="EMBL" id="ACE83184.1"/>
    </source>
</evidence>
<dbReference type="EC" id="4.2.2.2" evidence="5"/>
<dbReference type="AlphaFoldDB" id="B3PDR7"/>
<feature type="region of interest" description="Disordered" evidence="3">
    <location>
        <begin position="69"/>
        <end position="107"/>
    </location>
</feature>
<dbReference type="CAZy" id="PL1">
    <property type="family name" value="Polysaccharide Lyase Family 1"/>
</dbReference>
<dbReference type="RefSeq" id="WP_012488698.1">
    <property type="nucleotide sequence ID" value="NC_010995.1"/>
</dbReference>
<dbReference type="STRING" id="498211.CJA_3120"/>
<evidence type="ECO:0000256" key="2">
    <source>
        <dbReference type="RuleBase" id="RU361173"/>
    </source>
</evidence>
<dbReference type="InterPro" id="IPR011050">
    <property type="entry name" value="Pectin_lyase_fold/virulence"/>
</dbReference>
<dbReference type="InterPro" id="IPR002022">
    <property type="entry name" value="Pec_lyase"/>
</dbReference>
<feature type="domain" description="Pectate lyase" evidence="4">
    <location>
        <begin position="400"/>
        <end position="663"/>
    </location>
</feature>
<dbReference type="Pfam" id="PF18998">
    <property type="entry name" value="Flg_new_2"/>
    <property type="match status" value="1"/>
</dbReference>
<dbReference type="KEGG" id="cja:CJA_3120"/>
<dbReference type="eggNOG" id="COG3866">
    <property type="taxonomic scope" value="Bacteria"/>
</dbReference>
<evidence type="ECO:0000259" key="4">
    <source>
        <dbReference type="SMART" id="SM00656"/>
    </source>
</evidence>
<dbReference type="GO" id="GO:0000272">
    <property type="term" value="P:polysaccharide catabolic process"/>
    <property type="evidence" value="ECO:0007669"/>
    <property type="project" value="UniProtKB-KW"/>
</dbReference>
<evidence type="ECO:0000313" key="6">
    <source>
        <dbReference type="Proteomes" id="UP000001036"/>
    </source>
</evidence>
<keyword evidence="2" id="KW-0964">Secreted</keyword>
<protein>
    <submittedName>
        <fullName evidence="5">Pectate lyase, putative, pel1G</fullName>
        <ecNumber evidence="5">4.2.2.2</ecNumber>
    </submittedName>
</protein>
<comment type="similarity">
    <text evidence="2">Belongs to the polysaccharide lyase 1 family.</text>
</comment>
<name>B3PDR7_CELJU</name>
<dbReference type="PANTHER" id="PTHR31683:SF18">
    <property type="entry name" value="PECTATE LYASE 21-RELATED"/>
    <property type="match status" value="1"/>
</dbReference>
<sequence>MLHFWSGRSGLVSITLSCVIAGVLSGCGGSSGGGNNNAGSSSVSSVNSSLVSSSSVSSSSVSVSSVSLSSESSSSSSESSTELSSSSVAEVSSESSSSESSSSLSSSSAAPVEPVVLKIEENSPGMIAFFPTTAYTGTNGGLTVLQGLSNNKTTTPITSAFVNYSVNVAQSGDYQLRVHYAFGGTETNIRDTWMYVNGAKVQTDDDQIIEFAYTGATDGKWNTYAYTDYIDIPLIEGDNDIRLVAVNTADYTRTITFTRNGSGGTQGTTGTGIVSGLPNLEHLEISGPGPITPGTGSTVLYSLSVGMDAGSGSVSLSPEQDFYLPGSEVTLIATPGLDEKFDSWTGDKPSVDSNYSLVINGNLNLKARFIPAAAIQPETLVGYGAIQSDDAVPYTLTGGAGAPVTTVTTLAELKAALASGSPLVIKVSGLIDNSGSPSESLTVPSNTTIFGDPDNQGHLKNIELKLSGKNYILRNLKLSEVVSVAIKDSNGTTLVAEGPGNDVISINGGRHVWIDHCELYSSLTPAAVYDLSGPNETPDGVVDDYDAKDFYDGLIDIKNSASFITLSNNYIHNHWKGILIGSGDNAENGDAQTRITLHNNHFKDIISRIPLLRYGKGHFFNNYVQGTLPTVYGKQVRVDSIFNMRQGAEGLIEGNYVEGAKNTFGYFYTSSTTTTGFWNLADNTYVDVTNAAPSSTSTYTVPYEYTLESSASISTSVPTRVGVGILTSEQLP</sequence>
<dbReference type="InterPro" id="IPR044060">
    <property type="entry name" value="Bacterial_rp_domain"/>
</dbReference>
<dbReference type="Gene3D" id="2.160.20.10">
    <property type="entry name" value="Single-stranded right-handed beta-helix, Pectin lyase-like"/>
    <property type="match status" value="1"/>
</dbReference>
<comment type="subcellular location">
    <subcellularLocation>
        <location evidence="2">Secreted</location>
    </subcellularLocation>
</comment>
<evidence type="ECO:0000256" key="3">
    <source>
        <dbReference type="SAM" id="MobiDB-lite"/>
    </source>
</evidence>
<dbReference type="HOGENOM" id="CLU_378425_0_0_6"/>
<dbReference type="InterPro" id="IPR012334">
    <property type="entry name" value="Pectin_lyas_fold"/>
</dbReference>
<evidence type="ECO:0000256" key="1">
    <source>
        <dbReference type="ARBA" id="ARBA00023239"/>
    </source>
</evidence>
<keyword evidence="2" id="KW-0624">Polysaccharide degradation</keyword>
<dbReference type="InterPro" id="IPR008979">
    <property type="entry name" value="Galactose-bd-like_sf"/>
</dbReference>
<accession>B3PDR7</accession>
<dbReference type="InterPro" id="IPR045032">
    <property type="entry name" value="PEL"/>
</dbReference>
<dbReference type="GO" id="GO:0005576">
    <property type="term" value="C:extracellular region"/>
    <property type="evidence" value="ECO:0007669"/>
    <property type="project" value="UniProtKB-SubCell"/>
</dbReference>
<dbReference type="EMBL" id="CP000934">
    <property type="protein sequence ID" value="ACE83184.1"/>
    <property type="molecule type" value="Genomic_DNA"/>
</dbReference>
<keyword evidence="6" id="KW-1185">Reference proteome</keyword>
<dbReference type="SUPFAM" id="SSF51126">
    <property type="entry name" value="Pectin lyase-like"/>
    <property type="match status" value="1"/>
</dbReference>
<dbReference type="Pfam" id="PF00544">
    <property type="entry name" value="Pectate_lyase_4"/>
    <property type="match status" value="1"/>
</dbReference>
<gene>
    <name evidence="5" type="primary">pel1G</name>
    <name evidence="5" type="ordered locus">CJA_3120</name>
</gene>
<dbReference type="PANTHER" id="PTHR31683">
    <property type="entry name" value="PECTATE LYASE 18-RELATED"/>
    <property type="match status" value="1"/>
</dbReference>
<keyword evidence="1 2" id="KW-0456">Lyase</keyword>
<dbReference type="SUPFAM" id="SSF49785">
    <property type="entry name" value="Galactose-binding domain-like"/>
    <property type="match status" value="1"/>
</dbReference>
<reference evidence="5 6" key="1">
    <citation type="journal article" date="2008" name="J. Bacteriol.">
        <title>Insights into plant cell wall degradation from the genome sequence of the soil bacterium Cellvibrio japonicus.</title>
        <authorList>
            <person name="Deboy R.T."/>
            <person name="Mongodin E.F."/>
            <person name="Fouts D.E."/>
            <person name="Tailford L.E."/>
            <person name="Khouri H."/>
            <person name="Emerson J.B."/>
            <person name="Mohamoud Y."/>
            <person name="Watkins K."/>
            <person name="Henrissat B."/>
            <person name="Gilbert H.J."/>
            <person name="Nelson K.E."/>
        </authorList>
    </citation>
    <scope>NUCLEOTIDE SEQUENCE [LARGE SCALE GENOMIC DNA]</scope>
    <source>
        <strain evidence="5 6">Ueda107</strain>
    </source>
</reference>
<dbReference type="Gene3D" id="2.60.120.260">
    <property type="entry name" value="Galactose-binding domain-like"/>
    <property type="match status" value="1"/>
</dbReference>
<dbReference type="OrthoDB" id="5501204at2"/>
<organism evidence="5 6">
    <name type="scientific">Cellvibrio japonicus (strain Ueda107)</name>
    <name type="common">Pseudomonas fluorescens subsp. cellulosa</name>
    <dbReference type="NCBI Taxonomy" id="498211"/>
    <lineage>
        <taxon>Bacteria</taxon>
        <taxon>Pseudomonadati</taxon>
        <taxon>Pseudomonadota</taxon>
        <taxon>Gammaproteobacteria</taxon>
        <taxon>Cellvibrionales</taxon>
        <taxon>Cellvibrionaceae</taxon>
        <taxon>Cellvibrio</taxon>
    </lineage>
</organism>
<dbReference type="Proteomes" id="UP000001036">
    <property type="component" value="Chromosome"/>
</dbReference>
<keyword evidence="2" id="KW-0119">Carbohydrate metabolism</keyword>